<accession>A0AAV7WBA4</accession>
<dbReference type="Proteomes" id="UP001066276">
    <property type="component" value="Chromosome 1_2"/>
</dbReference>
<feature type="region of interest" description="Disordered" evidence="1">
    <location>
        <begin position="1"/>
        <end position="37"/>
    </location>
</feature>
<dbReference type="EMBL" id="JANPWB010000002">
    <property type="protein sequence ID" value="KAJ1209580.1"/>
    <property type="molecule type" value="Genomic_DNA"/>
</dbReference>
<evidence type="ECO:0000256" key="1">
    <source>
        <dbReference type="SAM" id="MobiDB-lite"/>
    </source>
</evidence>
<protein>
    <submittedName>
        <fullName evidence="2">Uncharacterized protein</fullName>
    </submittedName>
</protein>
<evidence type="ECO:0000313" key="3">
    <source>
        <dbReference type="Proteomes" id="UP001066276"/>
    </source>
</evidence>
<keyword evidence="3" id="KW-1185">Reference proteome</keyword>
<proteinExistence type="predicted"/>
<name>A0AAV7WBA4_PLEWA</name>
<sequence>MGAKEHREQRRTKDAVRELQTTTQHARPATPAQGTAVDRKLQEITAVGRRLEGMDSTICMLAAETKSIRLDIAGFQIRVAGLEQRVSLMENNLNTAPDRDHEIITLGSKLIELEDRSCRDNVHFFSFPEQLEGWDIQAFLCSTLPTLTGLTFEPPLEFQRAHWSGIAATG</sequence>
<dbReference type="AlphaFoldDB" id="A0AAV7WBA4"/>
<organism evidence="2 3">
    <name type="scientific">Pleurodeles waltl</name>
    <name type="common">Iberian ribbed newt</name>
    <dbReference type="NCBI Taxonomy" id="8319"/>
    <lineage>
        <taxon>Eukaryota</taxon>
        <taxon>Metazoa</taxon>
        <taxon>Chordata</taxon>
        <taxon>Craniata</taxon>
        <taxon>Vertebrata</taxon>
        <taxon>Euteleostomi</taxon>
        <taxon>Amphibia</taxon>
        <taxon>Batrachia</taxon>
        <taxon>Caudata</taxon>
        <taxon>Salamandroidea</taxon>
        <taxon>Salamandridae</taxon>
        <taxon>Pleurodelinae</taxon>
        <taxon>Pleurodeles</taxon>
    </lineage>
</organism>
<evidence type="ECO:0000313" key="2">
    <source>
        <dbReference type="EMBL" id="KAJ1209580.1"/>
    </source>
</evidence>
<feature type="compositionally biased region" description="Basic and acidic residues" evidence="1">
    <location>
        <begin position="1"/>
        <end position="17"/>
    </location>
</feature>
<gene>
    <name evidence="2" type="ORF">NDU88_004954</name>
</gene>
<comment type="caution">
    <text evidence="2">The sequence shown here is derived from an EMBL/GenBank/DDBJ whole genome shotgun (WGS) entry which is preliminary data.</text>
</comment>
<reference evidence="2" key="1">
    <citation type="journal article" date="2022" name="bioRxiv">
        <title>Sequencing and chromosome-scale assembly of the giantPleurodeles waltlgenome.</title>
        <authorList>
            <person name="Brown T."/>
            <person name="Elewa A."/>
            <person name="Iarovenko S."/>
            <person name="Subramanian E."/>
            <person name="Araus A.J."/>
            <person name="Petzold A."/>
            <person name="Susuki M."/>
            <person name="Suzuki K.-i.T."/>
            <person name="Hayashi T."/>
            <person name="Toyoda A."/>
            <person name="Oliveira C."/>
            <person name="Osipova E."/>
            <person name="Leigh N.D."/>
            <person name="Simon A."/>
            <person name="Yun M.H."/>
        </authorList>
    </citation>
    <scope>NUCLEOTIDE SEQUENCE</scope>
    <source>
        <strain evidence="2">20211129_DDA</strain>
        <tissue evidence="2">Liver</tissue>
    </source>
</reference>